<reference evidence="3 4" key="1">
    <citation type="submission" date="2024-06" db="EMBL/GenBank/DDBJ databases">
        <title>A chromosome-level genome assembly of beet webworm, Loxostege sticticalis.</title>
        <authorList>
            <person name="Zhang Y."/>
        </authorList>
    </citation>
    <scope>NUCLEOTIDE SEQUENCE [LARGE SCALE GENOMIC DNA]</scope>
    <source>
        <strain evidence="3">AQ028</strain>
        <tissue evidence="3">Male pupae</tissue>
    </source>
</reference>
<dbReference type="CDD" id="cd00121">
    <property type="entry name" value="MATH"/>
    <property type="match status" value="1"/>
</dbReference>
<organism evidence="3 4">
    <name type="scientific">Loxostege sticticalis</name>
    <name type="common">Beet webworm moth</name>
    <dbReference type="NCBI Taxonomy" id="481309"/>
    <lineage>
        <taxon>Eukaryota</taxon>
        <taxon>Metazoa</taxon>
        <taxon>Ecdysozoa</taxon>
        <taxon>Arthropoda</taxon>
        <taxon>Hexapoda</taxon>
        <taxon>Insecta</taxon>
        <taxon>Pterygota</taxon>
        <taxon>Neoptera</taxon>
        <taxon>Endopterygota</taxon>
        <taxon>Lepidoptera</taxon>
        <taxon>Glossata</taxon>
        <taxon>Ditrysia</taxon>
        <taxon>Pyraloidea</taxon>
        <taxon>Crambidae</taxon>
        <taxon>Pyraustinae</taxon>
        <taxon>Loxostege</taxon>
    </lineage>
</organism>
<gene>
    <name evidence="3" type="ORF">ABMA28_008080</name>
</gene>
<dbReference type="SUPFAM" id="SSF49599">
    <property type="entry name" value="TRAF domain-like"/>
    <property type="match status" value="1"/>
</dbReference>
<accession>A0ABD0SFY5</accession>
<feature type="domain" description="BTB" evidence="1">
    <location>
        <begin position="26"/>
        <end position="94"/>
    </location>
</feature>
<name>A0ABD0SFY5_LOXSC</name>
<evidence type="ECO:0000259" key="1">
    <source>
        <dbReference type="PROSITE" id="PS50097"/>
    </source>
</evidence>
<dbReference type="PANTHER" id="PTHR45774">
    <property type="entry name" value="BTB/POZ DOMAIN-CONTAINING"/>
    <property type="match status" value="1"/>
</dbReference>
<dbReference type="SMART" id="SM00875">
    <property type="entry name" value="BACK"/>
    <property type="match status" value="1"/>
</dbReference>
<dbReference type="Proteomes" id="UP001549921">
    <property type="component" value="Unassembled WGS sequence"/>
</dbReference>
<dbReference type="InterPro" id="IPR011705">
    <property type="entry name" value="BACK"/>
</dbReference>
<dbReference type="PROSITE" id="PS50144">
    <property type="entry name" value="MATH"/>
    <property type="match status" value="1"/>
</dbReference>
<dbReference type="EMBL" id="JBEDNZ010000021">
    <property type="protein sequence ID" value="KAL0818752.1"/>
    <property type="molecule type" value="Genomic_DNA"/>
</dbReference>
<dbReference type="InterPro" id="IPR002083">
    <property type="entry name" value="MATH/TRAF_dom"/>
</dbReference>
<feature type="domain" description="MATH" evidence="2">
    <location>
        <begin position="287"/>
        <end position="414"/>
    </location>
</feature>
<protein>
    <submittedName>
        <fullName evidence="3">Uncharacterized protein</fullName>
    </submittedName>
</protein>
<evidence type="ECO:0000259" key="2">
    <source>
        <dbReference type="PROSITE" id="PS50144"/>
    </source>
</evidence>
<dbReference type="PROSITE" id="PS50097">
    <property type="entry name" value="BTB"/>
    <property type="match status" value="1"/>
</dbReference>
<dbReference type="InterPro" id="IPR011333">
    <property type="entry name" value="SKP1/BTB/POZ_sf"/>
</dbReference>
<dbReference type="Pfam" id="PF07707">
    <property type="entry name" value="BACK"/>
    <property type="match status" value="1"/>
</dbReference>
<dbReference type="InterPro" id="IPR008974">
    <property type="entry name" value="TRAF-like"/>
</dbReference>
<dbReference type="Gene3D" id="2.60.210.10">
    <property type="entry name" value="Apoptosis, Tumor Necrosis Factor Receptor Associated Protein 2, Chain A"/>
    <property type="match status" value="1"/>
</dbReference>
<dbReference type="Gene3D" id="1.25.40.420">
    <property type="match status" value="1"/>
</dbReference>
<dbReference type="SMART" id="SM00061">
    <property type="entry name" value="MATH"/>
    <property type="match status" value="1"/>
</dbReference>
<sequence>MDSSWQSQLKDSKSRLQHLFETKELSDCSFLVGKGNAQLVAAHKAIVSVASPVLRDKLKAATGDQPKVTLADIEPEVFQMMLKYIYIDSVDFDSNTVYELATAAKAYQMPHLLKACFDHVAANLTTKNVLQAYSLAFNYSESTELKKKCEEFIETNTKTVLSDSSFEEACLDVVVAVFSLEHLDVDSELDLLTAADRYAKHVSKCEDADGGTLGVRGILEKIRFLSLTPEEFAKGRATTTVLSASDACAILANIVYDKSGVPMPSGFSMRKDPRKKMNVTAIEPLPEIKFHFSVLDVANLIHKNEKAWSSIFKVHYLKWRIGVQTESRDSVKYLGIYAYKIREDVSDTWSCNAEVEFSLLRVDKGEPIHFNFKHLFTKDSPNWGFDRFVEASKLLDPANHYINKDGAITILISIKIVPES</sequence>
<dbReference type="Pfam" id="PF22486">
    <property type="entry name" value="MATH_2"/>
    <property type="match status" value="1"/>
</dbReference>
<proteinExistence type="predicted"/>
<dbReference type="AlphaFoldDB" id="A0ABD0SFY5"/>
<dbReference type="Gene3D" id="3.30.710.10">
    <property type="entry name" value="Potassium Channel Kv1.1, Chain A"/>
    <property type="match status" value="1"/>
</dbReference>
<dbReference type="InterPro" id="IPR000210">
    <property type="entry name" value="BTB/POZ_dom"/>
</dbReference>
<dbReference type="Pfam" id="PF00651">
    <property type="entry name" value="BTB"/>
    <property type="match status" value="1"/>
</dbReference>
<comment type="caution">
    <text evidence="3">The sequence shown here is derived from an EMBL/GenBank/DDBJ whole genome shotgun (WGS) entry which is preliminary data.</text>
</comment>
<dbReference type="SUPFAM" id="SSF54695">
    <property type="entry name" value="POZ domain"/>
    <property type="match status" value="1"/>
</dbReference>
<evidence type="ECO:0000313" key="4">
    <source>
        <dbReference type="Proteomes" id="UP001549921"/>
    </source>
</evidence>
<dbReference type="SMART" id="SM00225">
    <property type="entry name" value="BTB"/>
    <property type="match status" value="1"/>
</dbReference>
<dbReference type="PANTHER" id="PTHR45774:SF3">
    <property type="entry name" value="BTB (POZ) DOMAIN-CONTAINING 2B-RELATED"/>
    <property type="match status" value="1"/>
</dbReference>
<evidence type="ECO:0000313" key="3">
    <source>
        <dbReference type="EMBL" id="KAL0818752.1"/>
    </source>
</evidence>